<dbReference type="AlphaFoldDB" id="A0A966HRD9"/>
<dbReference type="InterPro" id="IPR032466">
    <property type="entry name" value="Metal_Hydrolase"/>
</dbReference>
<sequence>MSNCFINNNLIQTDIGIKDNQIIKIGSIKEDGDKVLDAKGLTIIPGAIDTQVHFREPGNPDKEDLESGSKAAILGGITSIFEMPNTNPTTDNFERFQEKLDRAKNRMHCNYAFYFGATENNYELIKQTSNLKGCCGIKMFVGSSTGTLLVKRDEAIEEVIRTSPRIVSIHSEDDNLLQKKKVLIEKGNVKTHPIWRDSEVALTSTTKVVGFANKHRKRIHILHVSSKEEIDFLANNKKYVTVETTPQFLTLFAPDCYEELGTLAQMNPPIRTKDHQIVLWKRLLDGTIDVLGSDHAPHTLTEKQKVYPESPSGLTGVQTMLPIMLDHVNNKKLKFQRLVELLSINPCKIFNIKKRGEIREGYFADLTVIDMNLNFKITNDWIASRCGWTPFNGKTVKGFPVGTIVNGKIASWDKKIVDTKFGQPLEF</sequence>
<comment type="cofactor">
    <cofactor evidence="1">
        <name>Zn(2+)</name>
        <dbReference type="ChEBI" id="CHEBI:29105"/>
    </cofactor>
</comment>
<proteinExistence type="inferred from homology"/>
<dbReference type="SUPFAM" id="SSF51556">
    <property type="entry name" value="Metallo-dependent hydrolases"/>
    <property type="match status" value="1"/>
</dbReference>
<evidence type="ECO:0000256" key="1">
    <source>
        <dbReference type="ARBA" id="ARBA00001947"/>
    </source>
</evidence>
<dbReference type="NCBIfam" id="NF006559">
    <property type="entry name" value="PRK09060.1"/>
    <property type="match status" value="1"/>
</dbReference>
<evidence type="ECO:0000256" key="2">
    <source>
        <dbReference type="ARBA" id="ARBA00002368"/>
    </source>
</evidence>
<evidence type="ECO:0000256" key="4">
    <source>
        <dbReference type="ARBA" id="ARBA00022723"/>
    </source>
</evidence>
<evidence type="ECO:0000259" key="6">
    <source>
        <dbReference type="Pfam" id="PF01979"/>
    </source>
</evidence>
<dbReference type="InterPro" id="IPR002195">
    <property type="entry name" value="Dihydroorotase_CS"/>
</dbReference>
<dbReference type="Gene3D" id="2.30.40.10">
    <property type="entry name" value="Urease, subunit C, domain 1"/>
    <property type="match status" value="1"/>
</dbReference>
<dbReference type="GO" id="GO:0004038">
    <property type="term" value="F:allantoinase activity"/>
    <property type="evidence" value="ECO:0007669"/>
    <property type="project" value="TreeGrafter"/>
</dbReference>
<evidence type="ECO:0000313" key="8">
    <source>
        <dbReference type="Proteomes" id="UP000747791"/>
    </source>
</evidence>
<dbReference type="SUPFAM" id="SSF51338">
    <property type="entry name" value="Composite domain of metallo-dependent hydrolases"/>
    <property type="match status" value="1"/>
</dbReference>
<evidence type="ECO:0000256" key="5">
    <source>
        <dbReference type="ARBA" id="ARBA00022801"/>
    </source>
</evidence>
<organism evidence="7 8">
    <name type="scientific">Candidatus Fonsibacter lacus</name>
    <dbReference type="NCBI Taxonomy" id="2576439"/>
    <lineage>
        <taxon>Bacteria</taxon>
        <taxon>Pseudomonadati</taxon>
        <taxon>Pseudomonadota</taxon>
        <taxon>Alphaproteobacteria</taxon>
        <taxon>Candidatus Pelagibacterales</taxon>
        <taxon>Candidatus Pelagibacterales incertae sedis</taxon>
        <taxon>Candidatus Fonsibacter</taxon>
    </lineage>
</organism>
<dbReference type="EC" id="3.5.2.3" evidence="7"/>
<protein>
    <submittedName>
        <fullName evidence="7">Dihydroorotase</fullName>
        <ecNumber evidence="7">3.5.2.3</ecNumber>
    </submittedName>
</protein>
<dbReference type="InterPro" id="IPR006680">
    <property type="entry name" value="Amidohydro-rel"/>
</dbReference>
<keyword evidence="4" id="KW-0479">Metal-binding</keyword>
<dbReference type="GO" id="GO:0004151">
    <property type="term" value="F:dihydroorotase activity"/>
    <property type="evidence" value="ECO:0007669"/>
    <property type="project" value="UniProtKB-EC"/>
</dbReference>
<dbReference type="Pfam" id="PF01979">
    <property type="entry name" value="Amidohydro_1"/>
    <property type="match status" value="1"/>
</dbReference>
<dbReference type="Proteomes" id="UP000747791">
    <property type="component" value="Unassembled WGS sequence"/>
</dbReference>
<accession>A0A966HRD9</accession>
<dbReference type="PANTHER" id="PTHR43668:SF4">
    <property type="entry name" value="ALLANTOINASE"/>
    <property type="match status" value="1"/>
</dbReference>
<feature type="domain" description="Amidohydrolase-related" evidence="6">
    <location>
        <begin position="42"/>
        <end position="409"/>
    </location>
</feature>
<comment type="similarity">
    <text evidence="3">Belongs to the metallo-dependent hydrolases superfamily. DHOase family. Class I DHOase subfamily.</text>
</comment>
<gene>
    <name evidence="7" type="ORF">EBX74_02035</name>
</gene>
<dbReference type="GO" id="GO:0046872">
    <property type="term" value="F:metal ion binding"/>
    <property type="evidence" value="ECO:0007669"/>
    <property type="project" value="UniProtKB-KW"/>
</dbReference>
<evidence type="ECO:0000313" key="7">
    <source>
        <dbReference type="EMBL" id="NCU53070.1"/>
    </source>
</evidence>
<dbReference type="InterPro" id="IPR050138">
    <property type="entry name" value="DHOase/Allantoinase_Hydrolase"/>
</dbReference>
<dbReference type="NCBIfam" id="TIGR00857">
    <property type="entry name" value="pyrC_multi"/>
    <property type="match status" value="1"/>
</dbReference>
<comment type="caution">
    <text evidence="7">The sequence shown here is derived from an EMBL/GenBank/DDBJ whole genome shotgun (WGS) entry which is preliminary data.</text>
</comment>
<dbReference type="PANTHER" id="PTHR43668">
    <property type="entry name" value="ALLANTOINASE"/>
    <property type="match status" value="1"/>
</dbReference>
<reference evidence="7" key="1">
    <citation type="submission" date="2018-10" db="EMBL/GenBank/DDBJ databases">
        <title>Iterative Subtractive Binning of Freshwater Chronoseries Metagenomes Recovers Nearly Complete Genomes from over Four Hundred Novel Species.</title>
        <authorList>
            <person name="Rodriguez-R L.M."/>
            <person name="Tsementzi D."/>
            <person name="Luo C."/>
            <person name="Konstantinidis K.T."/>
        </authorList>
    </citation>
    <scope>NUCLEOTIDE SEQUENCE</scope>
    <source>
        <strain evidence="7">WB8_2A_004</strain>
    </source>
</reference>
<name>A0A966HRD9_9PROT</name>
<dbReference type="EMBL" id="RGOB01000040">
    <property type="protein sequence ID" value="NCU53070.1"/>
    <property type="molecule type" value="Genomic_DNA"/>
</dbReference>
<dbReference type="PROSITE" id="PS00483">
    <property type="entry name" value="DIHYDROOROTASE_2"/>
    <property type="match status" value="1"/>
</dbReference>
<comment type="function">
    <text evidence="2">Catalyzes the reversible cyclization of carbamoyl aspartate to dihydroorotate.</text>
</comment>
<dbReference type="GO" id="GO:0006145">
    <property type="term" value="P:purine nucleobase catabolic process"/>
    <property type="evidence" value="ECO:0007669"/>
    <property type="project" value="TreeGrafter"/>
</dbReference>
<dbReference type="Gene3D" id="3.20.20.140">
    <property type="entry name" value="Metal-dependent hydrolases"/>
    <property type="match status" value="1"/>
</dbReference>
<evidence type="ECO:0000256" key="3">
    <source>
        <dbReference type="ARBA" id="ARBA00010286"/>
    </source>
</evidence>
<dbReference type="CDD" id="cd01318">
    <property type="entry name" value="DHOase_IIb"/>
    <property type="match status" value="1"/>
</dbReference>
<dbReference type="InterPro" id="IPR011059">
    <property type="entry name" value="Metal-dep_hydrolase_composite"/>
</dbReference>
<keyword evidence="5 7" id="KW-0378">Hydrolase</keyword>
<dbReference type="GO" id="GO:0005737">
    <property type="term" value="C:cytoplasm"/>
    <property type="evidence" value="ECO:0007669"/>
    <property type="project" value="TreeGrafter"/>
</dbReference>